<sequence length="98" mass="11747">MRWRYCTPYERSISIFHYVIMFSRIEVEDSGWCGALRTFLLNSGREFCTREQKRHSTVHFVFGALDTLTWFVFIFFSSNCPQIHARALINYLVMDQHI</sequence>
<protein>
    <submittedName>
        <fullName evidence="2">Uncharacterized protein</fullName>
    </submittedName>
</protein>
<organism evidence="2 3">
    <name type="scientific">Aquarana catesbeiana</name>
    <name type="common">American bullfrog</name>
    <name type="synonym">Rana catesbeiana</name>
    <dbReference type="NCBI Taxonomy" id="8400"/>
    <lineage>
        <taxon>Eukaryota</taxon>
        <taxon>Metazoa</taxon>
        <taxon>Chordata</taxon>
        <taxon>Craniata</taxon>
        <taxon>Vertebrata</taxon>
        <taxon>Euteleostomi</taxon>
        <taxon>Amphibia</taxon>
        <taxon>Batrachia</taxon>
        <taxon>Anura</taxon>
        <taxon>Neobatrachia</taxon>
        <taxon>Ranoidea</taxon>
        <taxon>Ranidae</taxon>
        <taxon>Aquarana</taxon>
    </lineage>
</organism>
<name>A0A2G9QE51_AQUCT</name>
<feature type="transmembrane region" description="Helical" evidence="1">
    <location>
        <begin position="57"/>
        <end position="76"/>
    </location>
</feature>
<evidence type="ECO:0000313" key="2">
    <source>
        <dbReference type="EMBL" id="PIO13785.1"/>
    </source>
</evidence>
<evidence type="ECO:0000256" key="1">
    <source>
        <dbReference type="SAM" id="Phobius"/>
    </source>
</evidence>
<dbReference type="EMBL" id="KZ002417">
    <property type="protein sequence ID" value="PIO13785.1"/>
    <property type="molecule type" value="Genomic_DNA"/>
</dbReference>
<accession>A0A2G9QE51</accession>
<evidence type="ECO:0000313" key="3">
    <source>
        <dbReference type="Proteomes" id="UP000228934"/>
    </source>
</evidence>
<keyword evidence="1" id="KW-0812">Transmembrane</keyword>
<keyword evidence="1" id="KW-1133">Transmembrane helix</keyword>
<proteinExistence type="predicted"/>
<dbReference type="Proteomes" id="UP000228934">
    <property type="component" value="Unassembled WGS sequence"/>
</dbReference>
<gene>
    <name evidence="2" type="ORF">AB205_0039700</name>
</gene>
<keyword evidence="3" id="KW-1185">Reference proteome</keyword>
<dbReference type="AlphaFoldDB" id="A0A2G9QE51"/>
<reference evidence="3" key="1">
    <citation type="journal article" date="2017" name="Nat. Commun.">
        <title>The North American bullfrog draft genome provides insight into hormonal regulation of long noncoding RNA.</title>
        <authorList>
            <person name="Hammond S.A."/>
            <person name="Warren R.L."/>
            <person name="Vandervalk B.P."/>
            <person name="Kucuk E."/>
            <person name="Khan H."/>
            <person name="Gibb E.A."/>
            <person name="Pandoh P."/>
            <person name="Kirk H."/>
            <person name="Zhao Y."/>
            <person name="Jones M."/>
            <person name="Mungall A.J."/>
            <person name="Coope R."/>
            <person name="Pleasance S."/>
            <person name="Moore R.A."/>
            <person name="Holt R.A."/>
            <person name="Round J.M."/>
            <person name="Ohora S."/>
            <person name="Walle B.V."/>
            <person name="Veldhoen N."/>
            <person name="Helbing C.C."/>
            <person name="Birol I."/>
        </authorList>
    </citation>
    <scope>NUCLEOTIDE SEQUENCE [LARGE SCALE GENOMIC DNA]</scope>
</reference>
<keyword evidence="1" id="KW-0472">Membrane</keyword>
<dbReference type="OrthoDB" id="427030at2759"/>